<feature type="chain" id="PRO_5046437186" evidence="8">
    <location>
        <begin position="28"/>
        <end position="1125"/>
    </location>
</feature>
<dbReference type="SUPFAM" id="SSF52743">
    <property type="entry name" value="Subtilisin-like"/>
    <property type="match status" value="1"/>
</dbReference>
<dbReference type="InterPro" id="IPR023827">
    <property type="entry name" value="Peptidase_S8_Asp-AS"/>
</dbReference>
<keyword evidence="8" id="KW-0732">Signal</keyword>
<dbReference type="PROSITE" id="PS00137">
    <property type="entry name" value="SUBTILASE_HIS"/>
    <property type="match status" value="1"/>
</dbReference>
<dbReference type="PIRSF" id="PIRSF037854">
    <property type="entry name" value="Dihydropyridine_esterase"/>
    <property type="match status" value="1"/>
</dbReference>
<feature type="domain" description="Peptidase S8/S53" evidence="9">
    <location>
        <begin position="228"/>
        <end position="498"/>
    </location>
</feature>
<evidence type="ECO:0000256" key="5">
    <source>
        <dbReference type="PROSITE-ProRule" id="PRU01240"/>
    </source>
</evidence>
<evidence type="ECO:0000256" key="7">
    <source>
        <dbReference type="SAM" id="MobiDB-lite"/>
    </source>
</evidence>
<feature type="region of interest" description="Disordered" evidence="7">
    <location>
        <begin position="26"/>
        <end position="50"/>
    </location>
</feature>
<evidence type="ECO:0000256" key="8">
    <source>
        <dbReference type="SAM" id="SignalP"/>
    </source>
</evidence>
<dbReference type="PANTHER" id="PTHR43806">
    <property type="entry name" value="PEPTIDASE S8"/>
    <property type="match status" value="1"/>
</dbReference>
<accession>A0ABV5QST5</accession>
<dbReference type="PANTHER" id="PTHR43806:SF11">
    <property type="entry name" value="CEREVISIN-RELATED"/>
    <property type="match status" value="1"/>
</dbReference>
<protein>
    <submittedName>
        <fullName evidence="10">S8 family serine peptidase</fullName>
    </submittedName>
</protein>
<dbReference type="InterPro" id="IPR023828">
    <property type="entry name" value="Peptidase_S8_Ser-AS"/>
</dbReference>
<gene>
    <name evidence="10" type="ORF">ACFFTP_19935</name>
</gene>
<evidence type="ECO:0000256" key="6">
    <source>
        <dbReference type="RuleBase" id="RU003355"/>
    </source>
</evidence>
<feature type="compositionally biased region" description="Low complexity" evidence="7">
    <location>
        <begin position="26"/>
        <end position="41"/>
    </location>
</feature>
<dbReference type="PROSITE" id="PS51892">
    <property type="entry name" value="SUBTILASE"/>
    <property type="match status" value="1"/>
</dbReference>
<dbReference type="InterPro" id="IPR015500">
    <property type="entry name" value="Peptidase_S8_subtilisin-rel"/>
</dbReference>
<reference evidence="10 11" key="1">
    <citation type="submission" date="2024-09" db="EMBL/GenBank/DDBJ databases">
        <authorList>
            <person name="Sun Q."/>
            <person name="Mori K."/>
        </authorList>
    </citation>
    <scope>NUCLEOTIDE SEQUENCE [LARGE SCALE GENOMIC DNA]</scope>
    <source>
        <strain evidence="10 11">JCM 4414</strain>
    </source>
</reference>
<evidence type="ECO:0000256" key="3">
    <source>
        <dbReference type="ARBA" id="ARBA00022801"/>
    </source>
</evidence>
<dbReference type="PROSITE" id="PS00136">
    <property type="entry name" value="SUBTILASE_ASP"/>
    <property type="match status" value="1"/>
</dbReference>
<keyword evidence="11" id="KW-1185">Reference proteome</keyword>
<dbReference type="InterPro" id="IPR036852">
    <property type="entry name" value="Peptidase_S8/S53_dom_sf"/>
</dbReference>
<dbReference type="InterPro" id="IPR017297">
    <property type="entry name" value="Peptidase_S8A_DPH-A"/>
</dbReference>
<dbReference type="InterPro" id="IPR000209">
    <property type="entry name" value="Peptidase_S8/S53_dom"/>
</dbReference>
<evidence type="ECO:0000256" key="2">
    <source>
        <dbReference type="ARBA" id="ARBA00022670"/>
    </source>
</evidence>
<evidence type="ECO:0000259" key="9">
    <source>
        <dbReference type="Pfam" id="PF00082"/>
    </source>
</evidence>
<dbReference type="EMBL" id="JBHMCT010000012">
    <property type="protein sequence ID" value="MFB9556449.1"/>
    <property type="molecule type" value="Genomic_DNA"/>
</dbReference>
<organism evidence="10 11">
    <name type="scientific">Streptomyces roseoviridis</name>
    <dbReference type="NCBI Taxonomy" id="67361"/>
    <lineage>
        <taxon>Bacteria</taxon>
        <taxon>Bacillati</taxon>
        <taxon>Actinomycetota</taxon>
        <taxon>Actinomycetes</taxon>
        <taxon>Kitasatosporales</taxon>
        <taxon>Streptomycetaceae</taxon>
        <taxon>Streptomyces</taxon>
    </lineage>
</organism>
<comment type="caution">
    <text evidence="10">The sequence shown here is derived from an EMBL/GenBank/DDBJ whole genome shotgun (WGS) entry which is preliminary data.</text>
</comment>
<dbReference type="InterPro" id="IPR050131">
    <property type="entry name" value="Peptidase_S8_subtilisin-like"/>
</dbReference>
<keyword evidence="4 5" id="KW-0720">Serine protease</keyword>
<keyword evidence="2 5" id="KW-0645">Protease</keyword>
<name>A0ABV5QST5_9ACTN</name>
<feature type="active site" description="Charge relay system" evidence="5">
    <location>
        <position position="269"/>
    </location>
</feature>
<dbReference type="PROSITE" id="PS00138">
    <property type="entry name" value="SUBTILASE_SER"/>
    <property type="match status" value="1"/>
</dbReference>
<feature type="active site" description="Charge relay system" evidence="5">
    <location>
        <position position="451"/>
    </location>
</feature>
<evidence type="ECO:0000313" key="11">
    <source>
        <dbReference type="Proteomes" id="UP001589716"/>
    </source>
</evidence>
<feature type="active site" description="Charge relay system" evidence="5">
    <location>
        <position position="237"/>
    </location>
</feature>
<feature type="signal peptide" evidence="8">
    <location>
        <begin position="1"/>
        <end position="27"/>
    </location>
</feature>
<dbReference type="Pfam" id="PF00082">
    <property type="entry name" value="Peptidase_S8"/>
    <property type="match status" value="1"/>
</dbReference>
<keyword evidence="3 5" id="KW-0378">Hydrolase</keyword>
<comment type="similarity">
    <text evidence="1 5 6">Belongs to the peptidase S8 family.</text>
</comment>
<evidence type="ECO:0000256" key="4">
    <source>
        <dbReference type="ARBA" id="ARBA00022825"/>
    </source>
</evidence>
<evidence type="ECO:0000256" key="1">
    <source>
        <dbReference type="ARBA" id="ARBA00011073"/>
    </source>
</evidence>
<proteinExistence type="inferred from homology"/>
<dbReference type="Proteomes" id="UP001589716">
    <property type="component" value="Unassembled WGS sequence"/>
</dbReference>
<dbReference type="InterPro" id="IPR022398">
    <property type="entry name" value="Peptidase_S8_His-AS"/>
</dbReference>
<dbReference type="Gene3D" id="3.40.50.200">
    <property type="entry name" value="Peptidase S8/S53 domain"/>
    <property type="match status" value="1"/>
</dbReference>
<sequence length="1125" mass="116313">MQKARAFTIAAATSVALVAGMTGPAIATTPTTPRTSDASAPHPARIGGDQRIPLVTGDRVVVDAEGRMVRFEAAPGRERIPVEVRRTGDRTLVVPADARPLVADGRLDQRLFDLSVLTEPRLRASHRSGLKLIVRYDGNAASARASLRAAGDTEVRRTFPTLGADALLASQDDLARVWEALTDRRASGVRAAAAGIGTVWLDGVRGASLDRSVRQIGADRAWESGFDGTGVRIAVLDTGVDKTHEDLRTRVVGEKNFSASPDAVDRVGHGTHVASIAAGTGARSGGRFKGVAPGAEVISGKVLDDEGYGDDSAVLAGMEWAAAEGADVVNLSLGSPDRPGVDPLEAAIDRLSAEKGILFAVAAGNDGEAGASTVGSPGSADAALTVGAVDHDDRLAPFSGTGPRLGDGAVKPDVTAPGVAITAAAAPGSAIDTRPGTPHPAPGYLQIDGTSMATPHVAGAAALLKQRNPGWSAAELKGALTGSAEGGAGLTAFQQGTGRVQVDRALAGTVIPGPVSLNFGTARWPHADDEPVTRKVGYRNLGTTDVTLDLSVSGLDPAGKPAPEGFFTLGASRVTVPAGGTAEVELTADTRVGGTDGTFTGYVTATGAGLSVRTAAVAVREAESYDLTVRTLGRDGADARDFANTLTGVAGPAAGFQTRIDNEPGSHTLRVPKGSYTLNTAVYEDPSDYTKGTDWIAQPRLDVVGDTTVTVDARTTKPVNLTVPGIDRADYAGTYYERDTEIGRVGNGWVLRGFAGFRTAHQGPAVTDGSLLQTWDAHFLKDATSQYAVAFGGKAETVATGYTRHVKAEEFATLKVELGASAPGKSALASPYAHLPGAPEGNGFSAPQPAPGTRTFHVSTADGVRWLTRFNQLGAPDEWGYPALEGSYETAAPKRYEAGRTYGERFNSGVFGPLLGEGMGVFRTAPDPVTGEQRLVGAVPLWADGRGHVGSTRYSSATTTLYRDGQKVASNEDPLSGSEPFVVHGADAAYRLVTSAERPAEVAGASTRIETSFAFRSQQVAATTALPVSTVRFAAPVDLETRAPERTWASVPVTVQGSAAGQNLKSLAVKVSYDDAKTWQAVPVLGGRIVVKNPAKGAGISLAAEVTDRQGNTSTLSIRNAWIGG</sequence>
<evidence type="ECO:0000313" key="10">
    <source>
        <dbReference type="EMBL" id="MFB9556449.1"/>
    </source>
</evidence>
<dbReference type="RefSeq" id="WP_382745933.1">
    <property type="nucleotide sequence ID" value="NZ_JBHMCT010000012.1"/>
</dbReference>
<dbReference type="PRINTS" id="PR00723">
    <property type="entry name" value="SUBTILISIN"/>
</dbReference>